<keyword evidence="2" id="KW-1185">Reference proteome</keyword>
<gene>
    <name evidence="1" type="ORF">SAMN02745206_01378</name>
</gene>
<name>A0A1M4Z2G8_9BACT</name>
<proteinExistence type="predicted"/>
<accession>A0A1M4Z2G8</accession>
<reference evidence="2" key="1">
    <citation type="submission" date="2016-11" db="EMBL/GenBank/DDBJ databases">
        <authorList>
            <person name="Varghese N."/>
            <person name="Submissions S."/>
        </authorList>
    </citation>
    <scope>NUCLEOTIDE SEQUENCE [LARGE SCALE GENOMIC DNA]</scope>
    <source>
        <strain evidence="2">DSM 9756</strain>
    </source>
</reference>
<dbReference type="Pfam" id="PF03013">
    <property type="entry name" value="Pyr_excise"/>
    <property type="match status" value="1"/>
</dbReference>
<evidence type="ECO:0000313" key="1">
    <source>
        <dbReference type="EMBL" id="SHF11987.1"/>
    </source>
</evidence>
<dbReference type="Proteomes" id="UP000184076">
    <property type="component" value="Unassembled WGS sequence"/>
</dbReference>
<organism evidence="1 2">
    <name type="scientific">Desulfacinum infernum DSM 9756</name>
    <dbReference type="NCBI Taxonomy" id="1121391"/>
    <lineage>
        <taxon>Bacteria</taxon>
        <taxon>Pseudomonadati</taxon>
        <taxon>Thermodesulfobacteriota</taxon>
        <taxon>Syntrophobacteria</taxon>
        <taxon>Syntrophobacterales</taxon>
        <taxon>Syntrophobacteraceae</taxon>
        <taxon>Desulfacinum</taxon>
    </lineage>
</organism>
<dbReference type="InterPro" id="IPR004260">
    <property type="entry name" value="Pyr-dimer_DNA_glycosylase"/>
</dbReference>
<sequence length="127" mass="14704">MALWREGLLAKAVLEGRTRGYRHHPQLVRFRAHDEPLSAVRAYLAAVLEEAQRRGYRFDAAKIGGEVKPVEVIGVTEGQIRYERQHLLAKLARRAPDWHARVRRIHPVPVHPLFRVLPGDVEPWEIR</sequence>
<dbReference type="AlphaFoldDB" id="A0A1M4Z2G8"/>
<dbReference type="STRING" id="1121391.SAMN02745206_01378"/>
<evidence type="ECO:0000313" key="2">
    <source>
        <dbReference type="Proteomes" id="UP000184076"/>
    </source>
</evidence>
<protein>
    <recommendedName>
        <fullName evidence="3">Pyrimidine dimer DNA glycosylase /DNA-(Apurinic or apyrimidinic site) lyase</fullName>
    </recommendedName>
</protein>
<evidence type="ECO:0008006" key="3">
    <source>
        <dbReference type="Google" id="ProtNLM"/>
    </source>
</evidence>
<dbReference type="EMBL" id="FQVB01000011">
    <property type="protein sequence ID" value="SHF11987.1"/>
    <property type="molecule type" value="Genomic_DNA"/>
</dbReference>